<reference evidence="2 3" key="1">
    <citation type="submission" date="2020-05" db="EMBL/GenBank/DDBJ databases">
        <authorList>
            <person name="Campoy J."/>
            <person name="Schneeberger K."/>
            <person name="Spophaly S."/>
        </authorList>
    </citation>
    <scope>NUCLEOTIDE SEQUENCE [LARGE SCALE GENOMIC DNA]</scope>
    <source>
        <strain evidence="2">PruArmRojPasFocal</strain>
    </source>
</reference>
<dbReference type="EMBL" id="CAEKDK010000001">
    <property type="protein sequence ID" value="CAB4264604.1"/>
    <property type="molecule type" value="Genomic_DNA"/>
</dbReference>
<protein>
    <submittedName>
        <fullName evidence="2">Uncharacterized protein</fullName>
    </submittedName>
</protein>
<evidence type="ECO:0000313" key="3">
    <source>
        <dbReference type="Proteomes" id="UP000507222"/>
    </source>
</evidence>
<evidence type="ECO:0000256" key="1">
    <source>
        <dbReference type="SAM" id="MobiDB-lite"/>
    </source>
</evidence>
<dbReference type="Proteomes" id="UP000507222">
    <property type="component" value="Unassembled WGS sequence"/>
</dbReference>
<feature type="compositionally biased region" description="Gly residues" evidence="1">
    <location>
        <begin position="24"/>
        <end position="33"/>
    </location>
</feature>
<sequence length="95" mass="10033">MLITKDIEIELVTNGEGGRYDFGSRGGGGGSDGGDNSDNKGRGEEGPKKKREERDVRVGSGKGRRTWMWGGENRGRASGGGLWAPLATVTHSIGE</sequence>
<gene>
    <name evidence="2" type="ORF">CURHAP_LOCUS6497</name>
</gene>
<accession>A0A6J5TLQ0</accession>
<proteinExistence type="predicted"/>
<feature type="region of interest" description="Disordered" evidence="1">
    <location>
        <begin position="15"/>
        <end position="82"/>
    </location>
</feature>
<organism evidence="2 3">
    <name type="scientific">Prunus armeniaca</name>
    <name type="common">Apricot</name>
    <name type="synonym">Armeniaca vulgaris</name>
    <dbReference type="NCBI Taxonomy" id="36596"/>
    <lineage>
        <taxon>Eukaryota</taxon>
        <taxon>Viridiplantae</taxon>
        <taxon>Streptophyta</taxon>
        <taxon>Embryophyta</taxon>
        <taxon>Tracheophyta</taxon>
        <taxon>Spermatophyta</taxon>
        <taxon>Magnoliopsida</taxon>
        <taxon>eudicotyledons</taxon>
        <taxon>Gunneridae</taxon>
        <taxon>Pentapetalae</taxon>
        <taxon>rosids</taxon>
        <taxon>fabids</taxon>
        <taxon>Rosales</taxon>
        <taxon>Rosaceae</taxon>
        <taxon>Amygdaloideae</taxon>
        <taxon>Amygdaleae</taxon>
        <taxon>Prunus</taxon>
    </lineage>
</organism>
<dbReference type="AlphaFoldDB" id="A0A6J5TLQ0"/>
<name>A0A6J5TLQ0_PRUAR</name>
<evidence type="ECO:0000313" key="2">
    <source>
        <dbReference type="EMBL" id="CAB4264604.1"/>
    </source>
</evidence>
<feature type="compositionally biased region" description="Basic and acidic residues" evidence="1">
    <location>
        <begin position="37"/>
        <end position="57"/>
    </location>
</feature>